<reference evidence="2" key="1">
    <citation type="journal article" date="2015" name="Nat. Genet.">
        <title>The genome and transcriptome of the zoonotic hookworm Ancylostoma ceylanicum identify infection-specific gene families.</title>
        <authorList>
            <person name="Schwarz E.M."/>
            <person name="Hu Y."/>
            <person name="Antoshechkin I."/>
            <person name="Miller M.M."/>
            <person name="Sternberg P.W."/>
            <person name="Aroian R.V."/>
        </authorList>
    </citation>
    <scope>NUCLEOTIDE SEQUENCE</scope>
    <source>
        <strain evidence="2">HY135</strain>
    </source>
</reference>
<proteinExistence type="predicted"/>
<gene>
    <name evidence="1" type="primary">Acey_s0012.g1671</name>
    <name evidence="1" type="ORF">Y032_0012g1671</name>
</gene>
<comment type="caution">
    <text evidence="1">The sequence shown here is derived from an EMBL/GenBank/DDBJ whole genome shotgun (WGS) entry which is preliminary data.</text>
</comment>
<dbReference type="Proteomes" id="UP000024635">
    <property type="component" value="Unassembled WGS sequence"/>
</dbReference>
<dbReference type="AlphaFoldDB" id="A0A016VCU6"/>
<accession>A0A016VCU6</accession>
<sequence length="108" mass="11669">MSLPSPKTPKFVKISNARISAGAAFKVYLTPHLNLIFLGEVAQVLVSKMDIKLSPCLQICLRSCQGNIFPCWTQFLSQDESICTLAGLGSCARDESDAGLVSKIHEGI</sequence>
<organism evidence="1 2">
    <name type="scientific">Ancylostoma ceylanicum</name>
    <dbReference type="NCBI Taxonomy" id="53326"/>
    <lineage>
        <taxon>Eukaryota</taxon>
        <taxon>Metazoa</taxon>
        <taxon>Ecdysozoa</taxon>
        <taxon>Nematoda</taxon>
        <taxon>Chromadorea</taxon>
        <taxon>Rhabditida</taxon>
        <taxon>Rhabditina</taxon>
        <taxon>Rhabditomorpha</taxon>
        <taxon>Strongyloidea</taxon>
        <taxon>Ancylostomatidae</taxon>
        <taxon>Ancylostomatinae</taxon>
        <taxon>Ancylostoma</taxon>
    </lineage>
</organism>
<evidence type="ECO:0000313" key="2">
    <source>
        <dbReference type="Proteomes" id="UP000024635"/>
    </source>
</evidence>
<protein>
    <submittedName>
        <fullName evidence="1">Uncharacterized protein</fullName>
    </submittedName>
</protein>
<name>A0A016VCU6_9BILA</name>
<keyword evidence="2" id="KW-1185">Reference proteome</keyword>
<dbReference type="EMBL" id="JARK01001348">
    <property type="protein sequence ID" value="EYC25051.1"/>
    <property type="molecule type" value="Genomic_DNA"/>
</dbReference>
<evidence type="ECO:0000313" key="1">
    <source>
        <dbReference type="EMBL" id="EYC25051.1"/>
    </source>
</evidence>